<accession>A0ABQ4RRI9</accession>
<dbReference type="EMBL" id="BPQI01000234">
    <property type="protein sequence ID" value="GJD59649.1"/>
    <property type="molecule type" value="Genomic_DNA"/>
</dbReference>
<gene>
    <name evidence="1" type="ORF">IFDJLNFL_5579</name>
</gene>
<reference evidence="1" key="2">
    <citation type="submission" date="2021-08" db="EMBL/GenBank/DDBJ databases">
        <authorList>
            <person name="Tani A."/>
            <person name="Ola A."/>
            <person name="Ogura Y."/>
            <person name="Katsura K."/>
            <person name="Hayashi T."/>
        </authorList>
    </citation>
    <scope>NUCLEOTIDE SEQUENCE</scope>
    <source>
        <strain evidence="1">DSM 22415</strain>
    </source>
</reference>
<sequence>MRILTKPPARTAYSERITQVIAAGDLAAILVKMSDNEDNLGKERTLKDAAFLRERYAASFARLKEAAATLGYTGA</sequence>
<protein>
    <submittedName>
        <fullName evidence="1">Uncharacterized protein</fullName>
    </submittedName>
</protein>
<name>A0ABQ4RRI9_9HYPH</name>
<comment type="caution">
    <text evidence="1">The sequence shown here is derived from an EMBL/GenBank/DDBJ whole genome shotgun (WGS) entry which is preliminary data.</text>
</comment>
<dbReference type="Proteomes" id="UP001055303">
    <property type="component" value="Unassembled WGS sequence"/>
</dbReference>
<organism evidence="1 2">
    <name type="scientific">Methylobacterium dankookense</name>
    <dbReference type="NCBI Taxonomy" id="560405"/>
    <lineage>
        <taxon>Bacteria</taxon>
        <taxon>Pseudomonadati</taxon>
        <taxon>Pseudomonadota</taxon>
        <taxon>Alphaproteobacteria</taxon>
        <taxon>Hyphomicrobiales</taxon>
        <taxon>Methylobacteriaceae</taxon>
        <taxon>Methylobacterium</taxon>
    </lineage>
</organism>
<proteinExistence type="predicted"/>
<reference evidence="1" key="1">
    <citation type="journal article" date="2021" name="Front. Microbiol.">
        <title>Comprehensive Comparative Genomics and Phenotyping of Methylobacterium Species.</title>
        <authorList>
            <person name="Alessa O."/>
            <person name="Ogura Y."/>
            <person name="Fujitani Y."/>
            <person name="Takami H."/>
            <person name="Hayashi T."/>
            <person name="Sahin N."/>
            <person name="Tani A."/>
        </authorList>
    </citation>
    <scope>NUCLEOTIDE SEQUENCE</scope>
    <source>
        <strain evidence="1">DSM 22415</strain>
    </source>
</reference>
<keyword evidence="2" id="KW-1185">Reference proteome</keyword>
<evidence type="ECO:0000313" key="1">
    <source>
        <dbReference type="EMBL" id="GJD59649.1"/>
    </source>
</evidence>
<evidence type="ECO:0000313" key="2">
    <source>
        <dbReference type="Proteomes" id="UP001055303"/>
    </source>
</evidence>